<feature type="region of interest" description="Disordered" evidence="1">
    <location>
        <begin position="1"/>
        <end position="22"/>
    </location>
</feature>
<name>A0ABW9AC77_9BURK</name>
<accession>A0ABW9AC77</accession>
<dbReference type="InterPro" id="IPR038367">
    <property type="entry name" value="PelD_GGDEF_sf"/>
</dbReference>
<keyword evidence="2" id="KW-0472">Membrane</keyword>
<feature type="transmembrane region" description="Helical" evidence="2">
    <location>
        <begin position="48"/>
        <end position="70"/>
    </location>
</feature>
<feature type="domain" description="PelD GGDEF" evidence="3">
    <location>
        <begin position="370"/>
        <end position="494"/>
    </location>
</feature>
<evidence type="ECO:0000313" key="4">
    <source>
        <dbReference type="EMBL" id="MFL9925602.1"/>
    </source>
</evidence>
<dbReference type="InterPro" id="IPR031583">
    <property type="entry name" value="PelD_GGDEF"/>
</dbReference>
<feature type="transmembrane region" description="Helical" evidence="2">
    <location>
        <begin position="91"/>
        <end position="114"/>
    </location>
</feature>
<feature type="compositionally biased region" description="Polar residues" evidence="1">
    <location>
        <begin position="1"/>
        <end position="20"/>
    </location>
</feature>
<dbReference type="Gene3D" id="3.30.70.2880">
    <property type="match status" value="1"/>
</dbReference>
<keyword evidence="5" id="KW-1185">Reference proteome</keyword>
<dbReference type="Proteomes" id="UP001629246">
    <property type="component" value="Unassembled WGS sequence"/>
</dbReference>
<sequence>MSKSDQTPPRARSNSGQTAATPAADFRRRFWRRLFARIDTDGASPRAALWRGVESIVFVLLTLLLSQWIAPEDPFGIRAEFPWIWMVPAILAMRYGSAIGVVSVLTLVAGWYGLAHWHLVGVTANMAGPAAAGAGMQAPEVFPQVYFLGGLVLTLLCGQFAEVWNARSRRLRAINAYLDERLTMLTKNHFLLRLSHERLEQDLLSKPLTLRESLDRMRALTLDQNRHAPARLPAAEAFLQILVQSCQLEVASVHACDEQRQISPTPAATLGKTSEFSADDPLVRHSLEFNKLAHVQSEAISQSGRNQSRYLICAPLRNFDGELFGLLLVEKLPFVALNEDALQLLSVLIDYYADGIEMGLSTRAVLQQVPECPPQLAVDMVRLHHLKRSTDIDSSLVALVFGDDETSRDMFEQVRRLKRAADVIWSYRADGRNVLISLLPLAGSAAVDGYLMRIESVSHAQFGNKFLSNFAEIHTAHLGRQQVPQLLANLVERCAV</sequence>
<reference evidence="4 5" key="1">
    <citation type="journal article" date="2024" name="Chem. Sci.">
        <title>Discovery of megapolipeptins by genome mining of a Burkholderiales bacteria collection.</title>
        <authorList>
            <person name="Paulo B.S."/>
            <person name="Recchia M.J.J."/>
            <person name="Lee S."/>
            <person name="Fergusson C.H."/>
            <person name="Romanowski S.B."/>
            <person name="Hernandez A."/>
            <person name="Krull N."/>
            <person name="Liu D.Y."/>
            <person name="Cavanagh H."/>
            <person name="Bos A."/>
            <person name="Gray C.A."/>
            <person name="Murphy B.T."/>
            <person name="Linington R.G."/>
            <person name="Eustaquio A.S."/>
        </authorList>
    </citation>
    <scope>NUCLEOTIDE SEQUENCE [LARGE SCALE GENOMIC DNA]</scope>
    <source>
        <strain evidence="4 5">RL21-008-BIB-A</strain>
    </source>
</reference>
<dbReference type="EMBL" id="JAQQFM010000006">
    <property type="protein sequence ID" value="MFL9925602.1"/>
    <property type="molecule type" value="Genomic_DNA"/>
</dbReference>
<dbReference type="SUPFAM" id="SSF55781">
    <property type="entry name" value="GAF domain-like"/>
    <property type="match status" value="1"/>
</dbReference>
<feature type="transmembrane region" description="Helical" evidence="2">
    <location>
        <begin position="145"/>
        <end position="164"/>
    </location>
</feature>
<keyword evidence="2" id="KW-0812">Transmembrane</keyword>
<dbReference type="Pfam" id="PF16963">
    <property type="entry name" value="PelD_GGDEF"/>
    <property type="match status" value="1"/>
</dbReference>
<proteinExistence type="predicted"/>
<keyword evidence="2" id="KW-1133">Transmembrane helix</keyword>
<evidence type="ECO:0000313" key="5">
    <source>
        <dbReference type="Proteomes" id="UP001629246"/>
    </source>
</evidence>
<evidence type="ECO:0000256" key="2">
    <source>
        <dbReference type="SAM" id="Phobius"/>
    </source>
</evidence>
<gene>
    <name evidence="4" type="ORF">PQR62_15085</name>
</gene>
<dbReference type="InterPro" id="IPR029016">
    <property type="entry name" value="GAF-like_dom_sf"/>
</dbReference>
<dbReference type="RefSeq" id="WP_408158791.1">
    <property type="nucleotide sequence ID" value="NZ_JAQQFM010000006.1"/>
</dbReference>
<protein>
    <submittedName>
        <fullName evidence="4">PelD GGDEF domain-containing protein</fullName>
    </submittedName>
</protein>
<organism evidence="4 5">
    <name type="scientific">Herbaspirillum lusitanum</name>
    <dbReference type="NCBI Taxonomy" id="213312"/>
    <lineage>
        <taxon>Bacteria</taxon>
        <taxon>Pseudomonadati</taxon>
        <taxon>Pseudomonadota</taxon>
        <taxon>Betaproteobacteria</taxon>
        <taxon>Burkholderiales</taxon>
        <taxon>Oxalobacteraceae</taxon>
        <taxon>Herbaspirillum</taxon>
    </lineage>
</organism>
<comment type="caution">
    <text evidence="4">The sequence shown here is derived from an EMBL/GenBank/DDBJ whole genome shotgun (WGS) entry which is preliminary data.</text>
</comment>
<evidence type="ECO:0000259" key="3">
    <source>
        <dbReference type="Pfam" id="PF16963"/>
    </source>
</evidence>
<dbReference type="Gene3D" id="3.30.450.40">
    <property type="match status" value="1"/>
</dbReference>
<evidence type="ECO:0000256" key="1">
    <source>
        <dbReference type="SAM" id="MobiDB-lite"/>
    </source>
</evidence>